<comment type="caution">
    <text evidence="6">The sequence shown here is derived from an EMBL/GenBank/DDBJ whole genome shotgun (WGS) entry which is preliminary data.</text>
</comment>
<evidence type="ECO:0000313" key="7">
    <source>
        <dbReference type="Proteomes" id="UP000218767"/>
    </source>
</evidence>
<dbReference type="InterPro" id="IPR002372">
    <property type="entry name" value="PQQ_rpt_dom"/>
</dbReference>
<dbReference type="SUPFAM" id="SSF50998">
    <property type="entry name" value="Quinoprotein alcohol dehydrogenase-like"/>
    <property type="match status" value="1"/>
</dbReference>
<dbReference type="Gene3D" id="2.140.10.10">
    <property type="entry name" value="Quinoprotein alcohol dehydrogenase-like superfamily"/>
    <property type="match status" value="2"/>
</dbReference>
<evidence type="ECO:0000256" key="2">
    <source>
        <dbReference type="ARBA" id="ARBA00008156"/>
    </source>
</evidence>
<name>A0A2A4X649_9GAMM</name>
<dbReference type="GO" id="GO:0048038">
    <property type="term" value="F:quinone binding"/>
    <property type="evidence" value="ECO:0007669"/>
    <property type="project" value="InterPro"/>
</dbReference>
<sequence length="785" mass="84723">MNNSSQYPKPRFLSVVIGLTGALLLWMGVLLLAAGGSLYYAFAGVVLLGSAVFLFRGDVRGAQLYGAFLLFTYLWALYESGLDAWALMPRVAMFSVLGLWFVLPRVRRGLLQSEPAPLFQQRSTQATLGGLALLIVVLFFSRGYEVGAPSAAGTGQVNNATGGWSNYGSSKTGTRYAAVDQINLENIDSLERAWEVRTGVPGAFKGTPIQIDDGLYLCTGQNIILALDPDTGEERWRFDPDLQSPKIGFWDTCRGVTYYDSPEPNPTAECAERIFTATTDARLIAVDKNTGIPCSGFGVNGEISLLSGMGEVVPGFYFVTSPPTIANDVLVLGGWVLDNQMTDEPSGVVRGFNPLTGELVWAWDMGREDRTGLPAPGENYTRGTPNVWSLTSADEELGLIYLPTGNATPDYFGGHRSEAMEKYASSIIALDARTGRVRWSFQTTHHDIWDYDVPAQPTLVDIPIDGVIRKAVVVPTKRAEIFLLDRATGEPITEVAELPTPQTDIPEDFTVPTQPFSVGMPSFADKLLTEADMWGITPFDQAACRLQFKRMRYEGPLTPPTTGHGSLYYPGVAGGMNWGSVAVDEVNHLMVVNTMNNPSVVRLIPREDVRENEGFGIGGAQSGTPYAVYSFFFLSPLFAPCIEPPYGEMAVVDLASQELLWRRPLGTAKEQGPLGIPSRLPLPMGMFYNAGSIVTGGGLIFNAGVVDSTARAIDVFTGEEVWTDSLPGSSTATPMSYVSPTTGKQYVIVTVADGGGALQLEAAVDDDVETGEVPGGYVIAYSLPD</sequence>
<dbReference type="GO" id="GO:0008876">
    <property type="term" value="F:quinoprotein glucose dehydrogenase activity"/>
    <property type="evidence" value="ECO:0007669"/>
    <property type="project" value="TreeGrafter"/>
</dbReference>
<comment type="cofactor">
    <cofactor evidence="1">
        <name>pyrroloquinoline quinone</name>
        <dbReference type="ChEBI" id="CHEBI:58442"/>
    </cofactor>
</comment>
<dbReference type="InterPro" id="IPR017511">
    <property type="entry name" value="PQQ_mDH"/>
</dbReference>
<dbReference type="AlphaFoldDB" id="A0A2A4X649"/>
<organism evidence="6 7">
    <name type="scientific">SAR86 cluster bacterium</name>
    <dbReference type="NCBI Taxonomy" id="2030880"/>
    <lineage>
        <taxon>Bacteria</taxon>
        <taxon>Pseudomonadati</taxon>
        <taxon>Pseudomonadota</taxon>
        <taxon>Gammaproteobacteria</taxon>
        <taxon>SAR86 cluster</taxon>
    </lineage>
</organism>
<evidence type="ECO:0000256" key="3">
    <source>
        <dbReference type="ARBA" id="ARBA00023002"/>
    </source>
</evidence>
<dbReference type="InterPro" id="IPR011047">
    <property type="entry name" value="Quinoprotein_ADH-like_sf"/>
</dbReference>
<reference evidence="7" key="1">
    <citation type="submission" date="2017-08" db="EMBL/GenBank/DDBJ databases">
        <title>A dynamic microbial community with high functional redundancy inhabits the cold, oxic subseafloor aquifer.</title>
        <authorList>
            <person name="Tully B.J."/>
            <person name="Wheat C.G."/>
            <person name="Glazer B.T."/>
            <person name="Huber J.A."/>
        </authorList>
    </citation>
    <scope>NUCLEOTIDE SEQUENCE [LARGE SCALE GENOMIC DNA]</scope>
</reference>
<dbReference type="InterPro" id="IPR018391">
    <property type="entry name" value="PQQ_b-propeller_rpt"/>
</dbReference>
<dbReference type="CDD" id="cd10280">
    <property type="entry name" value="PQQ_mGDH"/>
    <property type="match status" value="1"/>
</dbReference>
<dbReference type="SMART" id="SM00564">
    <property type="entry name" value="PQQ"/>
    <property type="match status" value="3"/>
</dbReference>
<keyword evidence="3" id="KW-0560">Oxidoreductase</keyword>
<keyword evidence="4" id="KW-0812">Transmembrane</keyword>
<proteinExistence type="inferred from homology"/>
<keyword evidence="4" id="KW-1133">Transmembrane helix</keyword>
<dbReference type="EMBL" id="NVUL01000044">
    <property type="protein sequence ID" value="PCI77609.1"/>
    <property type="molecule type" value="Genomic_DNA"/>
</dbReference>
<evidence type="ECO:0000256" key="4">
    <source>
        <dbReference type="SAM" id="Phobius"/>
    </source>
</evidence>
<feature type="domain" description="Pyrrolo-quinoline quinone repeat" evidence="5">
    <location>
        <begin position="164"/>
        <end position="747"/>
    </location>
</feature>
<keyword evidence="4" id="KW-0472">Membrane</keyword>
<dbReference type="PANTHER" id="PTHR32303">
    <property type="entry name" value="QUINOPROTEIN ALCOHOL DEHYDROGENASE (CYTOCHROME C)"/>
    <property type="match status" value="1"/>
</dbReference>
<feature type="transmembrane region" description="Helical" evidence="4">
    <location>
        <begin position="38"/>
        <end position="55"/>
    </location>
</feature>
<evidence type="ECO:0000313" key="6">
    <source>
        <dbReference type="EMBL" id="PCI77609.1"/>
    </source>
</evidence>
<feature type="transmembrane region" description="Helical" evidence="4">
    <location>
        <begin position="12"/>
        <end position="32"/>
    </location>
</feature>
<dbReference type="NCBIfam" id="TIGR03074">
    <property type="entry name" value="PQQ_membr_DH"/>
    <property type="match status" value="1"/>
</dbReference>
<dbReference type="GO" id="GO:0016020">
    <property type="term" value="C:membrane"/>
    <property type="evidence" value="ECO:0007669"/>
    <property type="project" value="InterPro"/>
</dbReference>
<dbReference type="Proteomes" id="UP000218767">
    <property type="component" value="Unassembled WGS sequence"/>
</dbReference>
<evidence type="ECO:0000256" key="1">
    <source>
        <dbReference type="ARBA" id="ARBA00001931"/>
    </source>
</evidence>
<accession>A0A2A4X649</accession>
<comment type="similarity">
    <text evidence="2">Belongs to the bacterial PQQ dehydrogenase family.</text>
</comment>
<gene>
    <name evidence="6" type="ORF">COB20_07805</name>
</gene>
<protein>
    <submittedName>
        <fullName evidence="6">Membrane-bound PQQ-dependent dehydrogenase, glucose/quinate/shikimate family</fullName>
    </submittedName>
</protein>
<dbReference type="PANTHER" id="PTHR32303:SF4">
    <property type="entry name" value="QUINOPROTEIN GLUCOSE DEHYDROGENASE"/>
    <property type="match status" value="1"/>
</dbReference>
<evidence type="ECO:0000259" key="5">
    <source>
        <dbReference type="Pfam" id="PF01011"/>
    </source>
</evidence>
<dbReference type="Pfam" id="PF01011">
    <property type="entry name" value="PQQ"/>
    <property type="match status" value="1"/>
</dbReference>
<feature type="transmembrane region" description="Helical" evidence="4">
    <location>
        <begin position="62"/>
        <end position="78"/>
    </location>
</feature>